<dbReference type="SUPFAM" id="SSF141130">
    <property type="entry name" value="Acetamidase/Formamidase-like"/>
    <property type="match status" value="1"/>
</dbReference>
<organism evidence="1 2">
    <name type="scientific">Meripilus lineatus</name>
    <dbReference type="NCBI Taxonomy" id="2056292"/>
    <lineage>
        <taxon>Eukaryota</taxon>
        <taxon>Fungi</taxon>
        <taxon>Dikarya</taxon>
        <taxon>Basidiomycota</taxon>
        <taxon>Agaricomycotina</taxon>
        <taxon>Agaricomycetes</taxon>
        <taxon>Polyporales</taxon>
        <taxon>Meripilaceae</taxon>
        <taxon>Meripilus</taxon>
    </lineage>
</organism>
<dbReference type="PANTHER" id="PTHR31891">
    <property type="entry name" value="FORMAMIDASE C869.04-RELATED"/>
    <property type="match status" value="1"/>
</dbReference>
<dbReference type="Pfam" id="PF03069">
    <property type="entry name" value="FmdA_AmdA"/>
    <property type="match status" value="2"/>
</dbReference>
<comment type="caution">
    <text evidence="1">The sequence shown here is derived from an EMBL/GenBank/DDBJ whole genome shotgun (WGS) entry which is preliminary data.</text>
</comment>
<dbReference type="Proteomes" id="UP001212997">
    <property type="component" value="Unassembled WGS sequence"/>
</dbReference>
<sequence length="288" mass="31893">MAYSIHSSQRHLKWDNSLQPIFQIKSGDIVSFDCLDASNGQIQPETTVAGLHSLKFDTLDPVFGPVFIESAEPGDTLQVEVLEVETAQWGWSAIFPGFGILHEDFPEYHLKIWDLSPKALTVDADGRKWAWFDEAKGIKIPLRPFPGEMGIAPGKNGPHSTIPPYRTGGNLDVRHLCKGAKLYLPVEVKGALYSMGLTQTTASRTEVCGTAIETPIKAKVRLTVIKEKKVDDPHFFTPPDWNDPGGYYCTTGIGSGRHAKLRHRSDDAAINLWSLERTDLSWRSVGVP</sequence>
<dbReference type="PANTHER" id="PTHR31891:SF1">
    <property type="entry name" value="FORMAMIDASE C869.04-RELATED"/>
    <property type="match status" value="1"/>
</dbReference>
<dbReference type="GO" id="GO:0016811">
    <property type="term" value="F:hydrolase activity, acting on carbon-nitrogen (but not peptide) bonds, in linear amides"/>
    <property type="evidence" value="ECO:0007669"/>
    <property type="project" value="InterPro"/>
</dbReference>
<gene>
    <name evidence="1" type="ORF">NLI96_g9968</name>
</gene>
<evidence type="ECO:0000313" key="1">
    <source>
        <dbReference type="EMBL" id="KAJ3478137.1"/>
    </source>
</evidence>
<accession>A0AAD5Y9P9</accession>
<proteinExistence type="predicted"/>
<reference evidence="1" key="1">
    <citation type="submission" date="2022-07" db="EMBL/GenBank/DDBJ databases">
        <title>Genome Sequence of Physisporinus lineatus.</title>
        <authorList>
            <person name="Buettner E."/>
        </authorList>
    </citation>
    <scope>NUCLEOTIDE SEQUENCE</scope>
    <source>
        <strain evidence="1">VT162</strain>
    </source>
</reference>
<evidence type="ECO:0008006" key="3">
    <source>
        <dbReference type="Google" id="ProtNLM"/>
    </source>
</evidence>
<name>A0AAD5Y9P9_9APHY</name>
<evidence type="ECO:0000313" key="2">
    <source>
        <dbReference type="Proteomes" id="UP001212997"/>
    </source>
</evidence>
<keyword evidence="2" id="KW-1185">Reference proteome</keyword>
<dbReference type="Gene3D" id="2.60.120.580">
    <property type="entry name" value="Acetamidase/Formamidase-like domains"/>
    <property type="match status" value="2"/>
</dbReference>
<dbReference type="AlphaFoldDB" id="A0AAD5Y9P9"/>
<dbReference type="InterPro" id="IPR004304">
    <property type="entry name" value="FmdA_AmdA"/>
</dbReference>
<dbReference type="EMBL" id="JANAWD010000535">
    <property type="protein sequence ID" value="KAJ3478137.1"/>
    <property type="molecule type" value="Genomic_DNA"/>
</dbReference>
<protein>
    <recommendedName>
        <fullName evidence="3">Acetamidase</fullName>
    </recommendedName>
</protein>